<dbReference type="PANTHER" id="PTHR33361">
    <property type="entry name" value="GLR0591 PROTEIN"/>
    <property type="match status" value="1"/>
</dbReference>
<dbReference type="EMBL" id="JBGMEK010000159">
    <property type="protein sequence ID" value="MFA0813883.1"/>
    <property type="molecule type" value="Genomic_DNA"/>
</dbReference>
<keyword evidence="2" id="KW-1185">Reference proteome</keyword>
<dbReference type="Proteomes" id="UP001569428">
    <property type="component" value="Unassembled WGS sequence"/>
</dbReference>
<name>A0ABV4P7I0_9GAMM</name>
<dbReference type="PANTHER" id="PTHR33361:SF2">
    <property type="entry name" value="DUF885 DOMAIN-CONTAINING PROTEIN"/>
    <property type="match status" value="1"/>
</dbReference>
<dbReference type="RefSeq" id="WP_371841718.1">
    <property type="nucleotide sequence ID" value="NZ_JBGMEK010000159.1"/>
</dbReference>
<sequence length="605" mass="69860">MIKKTFKLSGLILLLAFLTTATIVINTVYFKPWSINLFFERAFFKLGTANPETLTRLRLFEQFGIDGHNAHLDDLSDAESQRQIQIVKNELNVLRQYDRSELSGQQLISYDVLEYLLSDLIERDRWKYHNYPVNQLFGVQNNLPQFLSDEHQINNIKDADYYLSRLAQVDRKFSQLINGLKTRESIGVFPPLFVVNSVLKEMRNFVGDSPEENILYTSLVQRLDNISDLPLQERQRILDQSKLLIRESVYPAYHKLISYFESLEPKVKGNNGVWSLPNGDELYAYRVRQFTTTSKTPEELHLLGLKEVARIESEMKSIFNELGDTTSTINEYYSSLNNTKNFLYEDSSAGRDQIIRDYQTYIDEASSAVDNYFDIVPVTGVEVRRVPEYREQGAPGAYYSPPAMDGSRPGIFYANLREVQETKKFGMRTLTYHEAIPGHHFQIAIAQKLNSVPTFRKMPLFNAYSEGWALYAEQLAKEVGLQENPYDDLGRLQAEMHRAVRLVVDTGLHFKRWNREEAIEYMQSKTGLPVSEVTTEVERYLVDPGQALAYKTGMLTILDLREKAQRELSENFNVKKFHNVILTNGALPLSVLEQQVENWVISEKK</sequence>
<evidence type="ECO:0000313" key="1">
    <source>
        <dbReference type="EMBL" id="MFA0813883.1"/>
    </source>
</evidence>
<protein>
    <submittedName>
        <fullName evidence="1">DUF885 family protein</fullName>
    </submittedName>
</protein>
<comment type="caution">
    <text evidence="1">The sequence shown here is derived from an EMBL/GenBank/DDBJ whole genome shotgun (WGS) entry which is preliminary data.</text>
</comment>
<dbReference type="Pfam" id="PF05960">
    <property type="entry name" value="DUF885"/>
    <property type="match status" value="1"/>
</dbReference>
<accession>A0ABV4P7I0</accession>
<dbReference type="InterPro" id="IPR010281">
    <property type="entry name" value="DUF885"/>
</dbReference>
<proteinExistence type="predicted"/>
<gene>
    <name evidence="1" type="ORF">ACCI49_23720</name>
</gene>
<evidence type="ECO:0000313" key="2">
    <source>
        <dbReference type="Proteomes" id="UP001569428"/>
    </source>
</evidence>
<reference evidence="1 2" key="1">
    <citation type="submission" date="2024-08" db="EMBL/GenBank/DDBJ databases">
        <authorList>
            <person name="Ishaq N."/>
        </authorList>
    </citation>
    <scope>NUCLEOTIDE SEQUENCE [LARGE SCALE GENOMIC DNA]</scope>
    <source>
        <strain evidence="1 2">DSM 18651</strain>
    </source>
</reference>
<organism evidence="1 2">
    <name type="scientific">Microbulbifer epialgicus</name>
    <dbReference type="NCBI Taxonomy" id="393907"/>
    <lineage>
        <taxon>Bacteria</taxon>
        <taxon>Pseudomonadati</taxon>
        <taxon>Pseudomonadota</taxon>
        <taxon>Gammaproteobacteria</taxon>
        <taxon>Cellvibrionales</taxon>
        <taxon>Microbulbiferaceae</taxon>
        <taxon>Microbulbifer</taxon>
    </lineage>
</organism>